<organism evidence="1">
    <name type="scientific">marine metagenome</name>
    <dbReference type="NCBI Taxonomy" id="408172"/>
    <lineage>
        <taxon>unclassified sequences</taxon>
        <taxon>metagenomes</taxon>
        <taxon>ecological metagenomes</taxon>
    </lineage>
</organism>
<dbReference type="AlphaFoldDB" id="A0A382Y4F2"/>
<feature type="non-terminal residue" evidence="1">
    <location>
        <position position="68"/>
    </location>
</feature>
<evidence type="ECO:0000313" key="1">
    <source>
        <dbReference type="EMBL" id="SVD77661.1"/>
    </source>
</evidence>
<reference evidence="1" key="1">
    <citation type="submission" date="2018-05" db="EMBL/GenBank/DDBJ databases">
        <authorList>
            <person name="Lanie J.A."/>
            <person name="Ng W.-L."/>
            <person name="Kazmierczak K.M."/>
            <person name="Andrzejewski T.M."/>
            <person name="Davidsen T.M."/>
            <person name="Wayne K.J."/>
            <person name="Tettelin H."/>
            <person name="Glass J.I."/>
            <person name="Rusch D."/>
            <person name="Podicherti R."/>
            <person name="Tsui H.-C.T."/>
            <person name="Winkler M.E."/>
        </authorList>
    </citation>
    <scope>NUCLEOTIDE SEQUENCE</scope>
</reference>
<proteinExistence type="predicted"/>
<name>A0A382Y4F2_9ZZZZ</name>
<accession>A0A382Y4F2</accession>
<dbReference type="EMBL" id="UINC01172541">
    <property type="protein sequence ID" value="SVD77661.1"/>
    <property type="molecule type" value="Genomic_DNA"/>
</dbReference>
<protein>
    <submittedName>
        <fullName evidence="1">Uncharacterized protein</fullName>
    </submittedName>
</protein>
<sequence>MSMCKVCLKGNKQHSKKLWTLHQTQICVFCSKGSSEHSWKLWQIHNLTVEKALQGTKVKLYPITIGFA</sequence>
<gene>
    <name evidence="1" type="ORF">METZ01_LOCUS430515</name>
</gene>